<feature type="domain" description="Helicase C-terminal" evidence="6">
    <location>
        <begin position="458"/>
        <end position="618"/>
    </location>
</feature>
<accession>A0A3G4ZW48</accession>
<dbReference type="InterPro" id="IPR050742">
    <property type="entry name" value="Helicase_Restrict-Modif_Enz"/>
</dbReference>
<dbReference type="PANTHER" id="PTHR47396:SF1">
    <property type="entry name" value="ATP-DEPENDENT HELICASE IRC3-RELATED"/>
    <property type="match status" value="1"/>
</dbReference>
<dbReference type="Gene3D" id="6.10.140.530">
    <property type="match status" value="2"/>
</dbReference>
<evidence type="ECO:0000259" key="5">
    <source>
        <dbReference type="PROSITE" id="PS51192"/>
    </source>
</evidence>
<evidence type="ECO:0000256" key="4">
    <source>
        <dbReference type="ARBA" id="ARBA00022840"/>
    </source>
</evidence>
<evidence type="ECO:0000256" key="3">
    <source>
        <dbReference type="ARBA" id="ARBA00022806"/>
    </source>
</evidence>
<reference evidence="7" key="1">
    <citation type="submission" date="2018-10" db="EMBL/GenBank/DDBJ databases">
        <title>Hidden diversity of soil giant viruses.</title>
        <authorList>
            <person name="Schulz F."/>
            <person name="Alteio L."/>
            <person name="Goudeau D."/>
            <person name="Ryan E.M."/>
            <person name="Malmstrom R.R."/>
            <person name="Blanchard J."/>
            <person name="Woyke T."/>
        </authorList>
    </citation>
    <scope>NUCLEOTIDE SEQUENCE</scope>
    <source>
        <strain evidence="7">FNV1</strain>
    </source>
</reference>
<dbReference type="InterPro" id="IPR027417">
    <property type="entry name" value="P-loop_NTPase"/>
</dbReference>
<dbReference type="SMART" id="SM00490">
    <property type="entry name" value="HELICc"/>
    <property type="match status" value="1"/>
</dbReference>
<proteinExistence type="predicted"/>
<dbReference type="CDD" id="cd18785">
    <property type="entry name" value="SF2_C"/>
    <property type="match status" value="1"/>
</dbReference>
<dbReference type="SUPFAM" id="SSF52540">
    <property type="entry name" value="P-loop containing nucleoside triphosphate hydrolases"/>
    <property type="match status" value="1"/>
</dbReference>
<dbReference type="Pfam" id="PF13156">
    <property type="entry name" value="Mrr_cat_2"/>
    <property type="match status" value="1"/>
</dbReference>
<dbReference type="Pfam" id="PF04851">
    <property type="entry name" value="ResIII"/>
    <property type="match status" value="1"/>
</dbReference>
<dbReference type="PANTHER" id="PTHR47396">
    <property type="entry name" value="TYPE I RESTRICTION ENZYME ECOKI R PROTEIN"/>
    <property type="match status" value="1"/>
</dbReference>
<organism evidence="7">
    <name type="scientific">Faunusvirus sp</name>
    <dbReference type="NCBI Taxonomy" id="2487766"/>
    <lineage>
        <taxon>Viruses</taxon>
        <taxon>Varidnaviria</taxon>
        <taxon>Bamfordvirae</taxon>
        <taxon>Nucleocytoviricota</taxon>
        <taxon>Megaviricetes</taxon>
        <taxon>Imitervirales</taxon>
        <taxon>Mimiviridae</taxon>
    </lineage>
</organism>
<evidence type="ECO:0000256" key="2">
    <source>
        <dbReference type="ARBA" id="ARBA00022801"/>
    </source>
</evidence>
<dbReference type="GO" id="GO:0016787">
    <property type="term" value="F:hydrolase activity"/>
    <property type="evidence" value="ECO:0007669"/>
    <property type="project" value="UniProtKB-KW"/>
</dbReference>
<dbReference type="GO" id="GO:0003677">
    <property type="term" value="F:DNA binding"/>
    <property type="evidence" value="ECO:0007669"/>
    <property type="project" value="InterPro"/>
</dbReference>
<gene>
    <name evidence="7" type="ORF">Faunusvirus2_62</name>
</gene>
<dbReference type="InterPro" id="IPR039442">
    <property type="entry name" value="Mrr-like_dom"/>
</dbReference>
<keyword evidence="1" id="KW-0547">Nucleotide-binding</keyword>
<dbReference type="InterPro" id="IPR001650">
    <property type="entry name" value="Helicase_C-like"/>
</dbReference>
<evidence type="ECO:0000313" key="7">
    <source>
        <dbReference type="EMBL" id="AYV79115.1"/>
    </source>
</evidence>
<dbReference type="EMBL" id="MK072133">
    <property type="protein sequence ID" value="AYV79115.1"/>
    <property type="molecule type" value="Genomic_DNA"/>
</dbReference>
<keyword evidence="2" id="KW-0378">Hydrolase</keyword>
<dbReference type="GO" id="GO:0004386">
    <property type="term" value="F:helicase activity"/>
    <property type="evidence" value="ECO:0007669"/>
    <property type="project" value="UniProtKB-KW"/>
</dbReference>
<name>A0A3G4ZW48_9VIRU</name>
<dbReference type="InterPro" id="IPR006935">
    <property type="entry name" value="Helicase/UvrB_N"/>
</dbReference>
<keyword evidence="3 7" id="KW-0347">Helicase</keyword>
<dbReference type="GO" id="GO:0005524">
    <property type="term" value="F:ATP binding"/>
    <property type="evidence" value="ECO:0007669"/>
    <property type="project" value="UniProtKB-KW"/>
</dbReference>
<evidence type="ECO:0000256" key="1">
    <source>
        <dbReference type="ARBA" id="ARBA00022741"/>
    </source>
</evidence>
<dbReference type="PROSITE" id="PS51194">
    <property type="entry name" value="HELICASE_CTER"/>
    <property type="match status" value="1"/>
</dbReference>
<sequence length="869" mass="101263">MNKINDKLKNVTTFNDLYEITKDMNNKDKGDLFELITYYLFKSSPQLMNGLQEIWMYRDIPSDIMKYLDLPSKDKGIDLLAKINNKYYAIQSKFRQESATVITWQELSTFFGLSFGMNNLIKGGFLVTNTYDLCGEVNKSTKVQAIYGNFFDDNLPDNFFKNIFNNPTEKQLIKYIMKIPFAHQQECITKCTYHYNITNEISKKVDKKTNNTRGNIEMGCGTGKTLTAYWIAKQIETEYDGNYTVIFVPSLYLLSQFYTDWINQSYAEEYKITYLLIGSDADIDEETNYKSNGLMLLTDVTEITKFICDLPDDERLVVICTYQSSDKLAQAASPYIEFDFGIFDEAHKTVGQVGKQFSTMLSNDNLIIHKRLFMTATPKIYGGNLENDDILSMDNEEYYGRQLFCYNTGNAIMDGKLVDYQLVTLLATDADVKELIVKNKLIMSKDEFADQDSIYLATILMLLKKIHDGTCHHMITYHNTVKHAKDFSKFLSDMNELLYINKYIFIDSFNGSTSMSSRNKIIRNFINAKMGILCSARVLNEGVNIPIVDSICFVDTRDSTIDIVQCIGRSLRLYNNKLLAHIFIPTFIKDINDEFDKNVYEKIIRILKAMKSTDGGVTDYFTLKTCGKTCSRKICITERISNIKYSQEIDVIKWNDKIESNMWKIVDPYMNIYNKIREWNKLNKRVPSKEGKDIIEKQLGIWCCGKRKDKKAGKLDDAKIKQLESLSGWYWKKDNPYNNNLTKIQDWININKQLPSARSTNIIEKQLSTWCSNMKQDKKDSKLNDTQIKQLESLPGWYWEKDEKFYNKCPLLREWININKRDPSQHSSDNIEKYWGRWCCTRRKEKKAGKLDDAKIKQLESLPRWFWSK</sequence>
<dbReference type="Gene3D" id="3.40.50.300">
    <property type="entry name" value="P-loop containing nucleotide triphosphate hydrolases"/>
    <property type="match status" value="2"/>
</dbReference>
<dbReference type="InterPro" id="IPR014001">
    <property type="entry name" value="Helicase_ATP-bd"/>
</dbReference>
<protein>
    <submittedName>
        <fullName evidence="7">Superfamily II helicase</fullName>
    </submittedName>
</protein>
<dbReference type="PROSITE" id="PS51192">
    <property type="entry name" value="HELICASE_ATP_BIND_1"/>
    <property type="match status" value="1"/>
</dbReference>
<evidence type="ECO:0000259" key="6">
    <source>
        <dbReference type="PROSITE" id="PS51194"/>
    </source>
</evidence>
<keyword evidence="4" id="KW-0067">ATP-binding</keyword>
<dbReference type="Pfam" id="PF00271">
    <property type="entry name" value="Helicase_C"/>
    <property type="match status" value="1"/>
</dbReference>
<dbReference type="SMART" id="SM00487">
    <property type="entry name" value="DEXDc"/>
    <property type="match status" value="1"/>
</dbReference>
<feature type="domain" description="Helicase ATP-binding" evidence="5">
    <location>
        <begin position="205"/>
        <end position="396"/>
    </location>
</feature>